<dbReference type="InterPro" id="IPR019923">
    <property type="entry name" value="Lucif-like_OxRdtase_MSMEG_2516"/>
</dbReference>
<evidence type="ECO:0000313" key="6">
    <source>
        <dbReference type="EMBL" id="BAN02208.1"/>
    </source>
</evidence>
<sequence length="320" mass="34586">MSDAHSPFPIKPFRFGVQLRNAPDGVAWTEQAKRIESHGYSTATMPDHFDDQFAPMPALQAMLSATTTLRVGALVFDNDYKHPLVLAKELATMDVLSNGRVEIGLGAGWMIADYEQAGMQYDRAGVRIDRFVEGLAVIKGLMGQEPFSFDGDHYTIREHNGFPKPVQAPHPPIIIGGGGPRVLDIAAREADIVGVNGTLHAGVIGPEAIATMTRDAVIEKVGIVADAARAAGRLDHIEMNVRTFFVSVTDDRDAQTAAMAEMIGVDEQMVRESPFALIGSPEQIADDLVARREEFGFSYVIVGANEIDDFAPVVARLAGT</sequence>
<name>A0A6C7EC42_ILUCY</name>
<feature type="domain" description="Luciferase-like" evidence="5">
    <location>
        <begin position="29"/>
        <end position="263"/>
    </location>
</feature>
<dbReference type="PANTHER" id="PTHR42847">
    <property type="entry name" value="ALKANESULFONATE MONOOXYGENASE"/>
    <property type="match status" value="1"/>
</dbReference>
<dbReference type="Pfam" id="PF00296">
    <property type="entry name" value="Bac_luciferase"/>
    <property type="match status" value="1"/>
</dbReference>
<keyword evidence="3" id="KW-0560">Oxidoreductase</keyword>
<evidence type="ECO:0000256" key="3">
    <source>
        <dbReference type="ARBA" id="ARBA00023002"/>
    </source>
</evidence>
<organism evidence="6 7">
    <name type="scientific">Ilumatobacter coccineus (strain NBRC 103263 / KCTC 29153 / YM16-304)</name>
    <dbReference type="NCBI Taxonomy" id="1313172"/>
    <lineage>
        <taxon>Bacteria</taxon>
        <taxon>Bacillati</taxon>
        <taxon>Actinomycetota</taxon>
        <taxon>Acidimicrobiia</taxon>
        <taxon>Acidimicrobiales</taxon>
        <taxon>Ilumatobacteraceae</taxon>
        <taxon>Ilumatobacter</taxon>
    </lineage>
</organism>
<dbReference type="GO" id="GO:0008726">
    <property type="term" value="F:alkanesulfonate monooxygenase activity"/>
    <property type="evidence" value="ECO:0007669"/>
    <property type="project" value="TreeGrafter"/>
</dbReference>
<protein>
    <submittedName>
        <fullName evidence="6">Putative oxidoreductase</fullName>
    </submittedName>
</protein>
<evidence type="ECO:0000259" key="5">
    <source>
        <dbReference type="Pfam" id="PF00296"/>
    </source>
</evidence>
<keyword evidence="7" id="KW-1185">Reference proteome</keyword>
<proteinExistence type="predicted"/>
<evidence type="ECO:0000256" key="1">
    <source>
        <dbReference type="ARBA" id="ARBA00022630"/>
    </source>
</evidence>
<dbReference type="RefSeq" id="WP_015441455.1">
    <property type="nucleotide sequence ID" value="NC_020520.1"/>
</dbReference>
<dbReference type="OrthoDB" id="4288123at2"/>
<dbReference type="PANTHER" id="PTHR42847:SF4">
    <property type="entry name" value="ALKANESULFONATE MONOOXYGENASE-RELATED"/>
    <property type="match status" value="1"/>
</dbReference>
<dbReference type="InterPro" id="IPR050172">
    <property type="entry name" value="SsuD_RutA_monooxygenase"/>
</dbReference>
<dbReference type="InterPro" id="IPR011251">
    <property type="entry name" value="Luciferase-like_dom"/>
</dbReference>
<evidence type="ECO:0000313" key="7">
    <source>
        <dbReference type="Proteomes" id="UP000011863"/>
    </source>
</evidence>
<dbReference type="Gene3D" id="3.20.20.30">
    <property type="entry name" value="Luciferase-like domain"/>
    <property type="match status" value="1"/>
</dbReference>
<dbReference type="InterPro" id="IPR036661">
    <property type="entry name" value="Luciferase-like_sf"/>
</dbReference>
<accession>A0A6C7EC42</accession>
<dbReference type="KEGG" id="aym:YM304_18940"/>
<evidence type="ECO:0000256" key="4">
    <source>
        <dbReference type="ARBA" id="ARBA00023033"/>
    </source>
</evidence>
<keyword evidence="1" id="KW-0285">Flavoprotein</keyword>
<dbReference type="SUPFAM" id="SSF51679">
    <property type="entry name" value="Bacterial luciferase-like"/>
    <property type="match status" value="1"/>
</dbReference>
<keyword evidence="2" id="KW-0288">FMN</keyword>
<dbReference type="AlphaFoldDB" id="A0A6C7EC42"/>
<dbReference type="GO" id="GO:0046306">
    <property type="term" value="P:alkanesulfonate catabolic process"/>
    <property type="evidence" value="ECO:0007669"/>
    <property type="project" value="TreeGrafter"/>
</dbReference>
<reference evidence="6 7" key="1">
    <citation type="journal article" date="2013" name="Int. J. Syst. Evol. Microbiol.">
        <title>Ilumatobacter nonamiense sp. nov. and Ilumatobacter coccineum sp. nov., isolated from seashore sand.</title>
        <authorList>
            <person name="Matsumoto A."/>
            <person name="Kasai H."/>
            <person name="Matsuo Y."/>
            <person name="Shizuri Y."/>
            <person name="Ichikawa N."/>
            <person name="Fujita N."/>
            <person name="Omura S."/>
            <person name="Takahashi Y."/>
        </authorList>
    </citation>
    <scope>NUCLEOTIDE SEQUENCE [LARGE SCALE GENOMIC DNA]</scope>
    <source>
        <strain evidence="7">NBRC 103263 / KCTC 29153 / YM16-304</strain>
    </source>
</reference>
<dbReference type="EMBL" id="AP012057">
    <property type="protein sequence ID" value="BAN02208.1"/>
    <property type="molecule type" value="Genomic_DNA"/>
</dbReference>
<dbReference type="NCBIfam" id="TIGR03621">
    <property type="entry name" value="F420_MSMEG_2516"/>
    <property type="match status" value="1"/>
</dbReference>
<keyword evidence="4" id="KW-0503">Monooxygenase</keyword>
<dbReference type="Proteomes" id="UP000011863">
    <property type="component" value="Chromosome"/>
</dbReference>
<evidence type="ECO:0000256" key="2">
    <source>
        <dbReference type="ARBA" id="ARBA00022643"/>
    </source>
</evidence>
<gene>
    <name evidence="6" type="ORF">YM304_18940</name>
</gene>